<comment type="similarity">
    <text evidence="1">Belongs to the BCP1 family.</text>
</comment>
<dbReference type="OrthoDB" id="27543at2759"/>
<dbReference type="PANTHER" id="PTHR13261:SF0">
    <property type="entry name" value="BRCA2 AND CDKN1A-INTERACTING PROTEIN"/>
    <property type="match status" value="1"/>
</dbReference>
<feature type="compositionally biased region" description="Acidic residues" evidence="2">
    <location>
        <begin position="277"/>
        <end position="293"/>
    </location>
</feature>
<comment type="caution">
    <text evidence="3">The sequence shown here is derived from an EMBL/GenBank/DDBJ whole genome shotgun (WGS) entry which is preliminary data.</text>
</comment>
<sequence>MPKRKAQQQLRREEEEEGGPLAAFLGDEGKDEGDDPSYADQRKSDDDGDEGEEEPDAEDTDSDDDGEGEGEDDDETSTSDEGGSDDSYPSGAEEDDGPESEDDEDGEAYKEVEMAFEFFDPQERDFLGLRALLGSYLDGGTYDVSGMSDAVIKQDAVGSVVKSGPEDDPFALLTAFNTTRGRHVGETWFKQVHDFVAARCPDEAAKAKFEKAWSAPGTALLVSERLINCPPQLAPPLLQFLMEEIEGAATDEDYPKEERDEFAFASYLHLTRVYQDPQDEEEEGGGEGAEEGEQGGAGPSGSRPAPAKAKGGKKGKEPVIVYVRPEDEYLHQVCSWSFTFPVEGRPVGRGDLVPLRCVMAVTPARLKEARMMMEMVVGNPRESAEMGLGAAAGAGAGNGGGKGAGKEGKGKAAEAGKEGKGGKAAGAKAAEAGGKGKGAEAGGKGKEAAKAGKGAGAGKGEGAGKGAVAPKGGAQGPAKASAQLSAFGVRQPISAVDSPQARLLHIVSQRSVELLGGMVVTSAGIALPDAAEKAIRALASTVLKTQVLEAAARQAAAVASALSPAAGGAGAAAAAAAAGAGPAAGAGAADAPAGAGARAGTAAGAGAAGAGAADAPAAADNVCLRTRAADVGACALLVNSLAVFAKRRQDKDLGRALLQALRASLLLDHLARLVLLLGPNLLPAPAALVQKQKGVMLWLGRAIGAVRAVPGLIGEPAPAEIVKTFGPSGCNALLLLGAFTLAMADLQPCGLPANMLLALPLDRSAAYPCLEVYALQASLLALKRDQESPQPTVPPRAALRLLLRALQLAAASVRPDARVPVERTPDGLLRIDMSWTNDRRVGTQTYGALLSKAQAILLAEVTVMHLNAVTARRPDAWIVEAPRLWALLLSAVRHLMEPDADAMQGKLMQLVVKLLDDATWPLQSRPGEGPSLILPPAQLLPSVVGVVAGGVVRSLETLLRCIADYPEGPEFQIISGLCQHLIPSKALGLMLIHTPPREAMAFINTLRKLLRRILPLAMLHAGLDSSTMCLMLACAIVELAMDATIADEARAEPSRAVDASTQRAPVFVLSYAMLTLLPELARIVRSMVTLMLMESVATRRQMMGAPGRTMVAGAVEVLTRMQWQAVAFTKQRYNGFAPKHRLAWVTGVHFTTSELLAVPMLG</sequence>
<dbReference type="Pfam" id="PF13862">
    <property type="entry name" value="BCCIP"/>
    <property type="match status" value="1"/>
</dbReference>
<dbReference type="PANTHER" id="PTHR13261">
    <property type="entry name" value="BRCA2 AND CDKN1A INTERACTING PROTEIN"/>
    <property type="match status" value="1"/>
</dbReference>
<feature type="region of interest" description="Disordered" evidence="2">
    <location>
        <begin position="1"/>
        <end position="107"/>
    </location>
</feature>
<dbReference type="Proteomes" id="UP000612055">
    <property type="component" value="Unassembled WGS sequence"/>
</dbReference>
<feature type="compositionally biased region" description="Acidic residues" evidence="2">
    <location>
        <begin position="92"/>
        <end position="106"/>
    </location>
</feature>
<feature type="region of interest" description="Disordered" evidence="2">
    <location>
        <begin position="276"/>
        <end position="315"/>
    </location>
</feature>
<organism evidence="3 4">
    <name type="scientific">Edaphochlamys debaryana</name>
    <dbReference type="NCBI Taxonomy" id="47281"/>
    <lineage>
        <taxon>Eukaryota</taxon>
        <taxon>Viridiplantae</taxon>
        <taxon>Chlorophyta</taxon>
        <taxon>core chlorophytes</taxon>
        <taxon>Chlorophyceae</taxon>
        <taxon>CS clade</taxon>
        <taxon>Chlamydomonadales</taxon>
        <taxon>Chlamydomonadales incertae sedis</taxon>
        <taxon>Edaphochlamys</taxon>
    </lineage>
</organism>
<dbReference type="EMBL" id="JAEHOE010000013">
    <property type="protein sequence ID" value="KAG2497708.1"/>
    <property type="molecule type" value="Genomic_DNA"/>
</dbReference>
<feature type="non-terminal residue" evidence="3">
    <location>
        <position position="1162"/>
    </location>
</feature>
<feature type="compositionally biased region" description="Gly residues" evidence="2">
    <location>
        <begin position="433"/>
        <end position="442"/>
    </location>
</feature>
<evidence type="ECO:0000256" key="2">
    <source>
        <dbReference type="SAM" id="MobiDB-lite"/>
    </source>
</evidence>
<proteinExistence type="inferred from homology"/>
<dbReference type="AlphaFoldDB" id="A0A835YAG1"/>
<name>A0A835YAG1_9CHLO</name>
<keyword evidence="4" id="KW-1185">Reference proteome</keyword>
<protein>
    <submittedName>
        <fullName evidence="3">Uncharacterized protein</fullName>
    </submittedName>
</protein>
<evidence type="ECO:0000313" key="4">
    <source>
        <dbReference type="Proteomes" id="UP000612055"/>
    </source>
</evidence>
<reference evidence="3" key="1">
    <citation type="journal article" date="2020" name="bioRxiv">
        <title>Comparative genomics of Chlamydomonas.</title>
        <authorList>
            <person name="Craig R.J."/>
            <person name="Hasan A.R."/>
            <person name="Ness R.W."/>
            <person name="Keightley P.D."/>
        </authorList>
    </citation>
    <scope>NUCLEOTIDE SEQUENCE</scope>
    <source>
        <strain evidence="3">CCAP 11/70</strain>
    </source>
</reference>
<feature type="compositionally biased region" description="Low complexity" evidence="2">
    <location>
        <begin position="466"/>
        <end position="475"/>
    </location>
</feature>
<feature type="compositionally biased region" description="Gly residues" evidence="2">
    <location>
        <begin position="453"/>
        <end position="465"/>
    </location>
</feature>
<gene>
    <name evidence="3" type="ORF">HYH03_004445</name>
</gene>
<feature type="compositionally biased region" description="Basic and acidic residues" evidence="2">
    <location>
        <begin position="404"/>
        <end position="421"/>
    </location>
</feature>
<dbReference type="InterPro" id="IPR025602">
    <property type="entry name" value="BCP1_family"/>
</dbReference>
<dbReference type="GO" id="GO:0005634">
    <property type="term" value="C:nucleus"/>
    <property type="evidence" value="ECO:0007669"/>
    <property type="project" value="TreeGrafter"/>
</dbReference>
<feature type="compositionally biased region" description="Acidic residues" evidence="2">
    <location>
        <begin position="46"/>
        <end position="84"/>
    </location>
</feature>
<evidence type="ECO:0000313" key="3">
    <source>
        <dbReference type="EMBL" id="KAG2497708.1"/>
    </source>
</evidence>
<feature type="compositionally biased region" description="Low complexity" evidence="2">
    <location>
        <begin position="300"/>
        <end position="309"/>
    </location>
</feature>
<accession>A0A835YAG1</accession>
<evidence type="ECO:0000256" key="1">
    <source>
        <dbReference type="ARBA" id="ARBA00006781"/>
    </source>
</evidence>
<feature type="region of interest" description="Disordered" evidence="2">
    <location>
        <begin position="396"/>
        <end position="475"/>
    </location>
</feature>